<accession>A0A9P4XCZ4</accession>
<proteinExistence type="predicted"/>
<evidence type="ECO:0000313" key="2">
    <source>
        <dbReference type="EMBL" id="KAF3071496.1"/>
    </source>
</evidence>
<dbReference type="EMBL" id="QLNT01000010">
    <property type="protein sequence ID" value="KAF3071496.1"/>
    <property type="molecule type" value="Genomic_DNA"/>
</dbReference>
<evidence type="ECO:0000313" key="3">
    <source>
        <dbReference type="Proteomes" id="UP000801864"/>
    </source>
</evidence>
<feature type="chain" id="PRO_5040364001" description="Apple domain-containing protein" evidence="1">
    <location>
        <begin position="23"/>
        <end position="403"/>
    </location>
</feature>
<feature type="signal peptide" evidence="1">
    <location>
        <begin position="1"/>
        <end position="22"/>
    </location>
</feature>
<sequence length="403" mass="42613">MWFVNTCLHLGVTALLVQVSSATNAHTDEVCMTRRTTVSPRGAVPTHYHLRTHVDTCKVYVTKTPVKTITPPAKTKTKTITITATTEIDVLQQTSLAKDTITSTAFTTTISTSNIPTFTITSTELTTTTSTSTVEGPTVVPTPNGFAPIQSSLPGAVAKKRSVPRGSSHGRVTSFLGSNNRQPMCPVAGTQPHRSWPAEVNCYGVVERYDRKTITITAHKTKTVTACPRTTTVSTTKTCTSTKVVTTADALTTITTTLTETSVITNAPTTSITSTSTVSVVVPTYTATVYAVCSQDNIAGTVNGYGIDTAFSNNNQNFDTSNDPATTKEDCCNSCAANPLCVSSAYEPSFPAGQQCYLVISTQATCSSSDYSLAAVINNPPLPPDGGYFLSNGNCGRFDTTSS</sequence>
<gene>
    <name evidence="2" type="ORF">CFAM422_006083</name>
</gene>
<evidence type="ECO:0000256" key="1">
    <source>
        <dbReference type="SAM" id="SignalP"/>
    </source>
</evidence>
<reference evidence="2 3" key="1">
    <citation type="submission" date="2018-06" db="EMBL/GenBank/DDBJ databases">
        <title>Genome analysis of cellulolytic fungus Trichoderma lentiforme CFAM-422.</title>
        <authorList>
            <person name="Steindorff A.S."/>
            <person name="Formighieri E.F."/>
            <person name="Midorikawa G.E.O."/>
            <person name="Tamietti M.S."/>
            <person name="Ramos E.Z."/>
            <person name="Silva A.S."/>
            <person name="Bon E.P.S."/>
            <person name="Mendes T.D."/>
            <person name="Damaso M.C.T."/>
            <person name="Favaro L.C.L."/>
        </authorList>
    </citation>
    <scope>NUCLEOTIDE SEQUENCE [LARGE SCALE GENOMIC DNA]</scope>
    <source>
        <strain evidence="2 3">CFAM-422</strain>
    </source>
</reference>
<keyword evidence="1" id="KW-0732">Signal</keyword>
<dbReference type="AlphaFoldDB" id="A0A9P4XCZ4"/>
<evidence type="ECO:0008006" key="4">
    <source>
        <dbReference type="Google" id="ProtNLM"/>
    </source>
</evidence>
<name>A0A9P4XCZ4_9HYPO</name>
<protein>
    <recommendedName>
        <fullName evidence="4">Apple domain-containing protein</fullName>
    </recommendedName>
</protein>
<organism evidence="2 3">
    <name type="scientific">Trichoderma lentiforme</name>
    <dbReference type="NCBI Taxonomy" id="1567552"/>
    <lineage>
        <taxon>Eukaryota</taxon>
        <taxon>Fungi</taxon>
        <taxon>Dikarya</taxon>
        <taxon>Ascomycota</taxon>
        <taxon>Pezizomycotina</taxon>
        <taxon>Sordariomycetes</taxon>
        <taxon>Hypocreomycetidae</taxon>
        <taxon>Hypocreales</taxon>
        <taxon>Hypocreaceae</taxon>
        <taxon>Trichoderma</taxon>
    </lineage>
</organism>
<keyword evidence="3" id="KW-1185">Reference proteome</keyword>
<dbReference type="Proteomes" id="UP000801864">
    <property type="component" value="Unassembled WGS sequence"/>
</dbReference>
<comment type="caution">
    <text evidence="2">The sequence shown here is derived from an EMBL/GenBank/DDBJ whole genome shotgun (WGS) entry which is preliminary data.</text>
</comment>